<dbReference type="PANTHER" id="PTHR44196:SF2">
    <property type="entry name" value="SHORT-CHAIN DEHYDROGENASE-RELATED"/>
    <property type="match status" value="1"/>
</dbReference>
<evidence type="ECO:0000313" key="5">
    <source>
        <dbReference type="Proteomes" id="UP001501490"/>
    </source>
</evidence>
<comment type="caution">
    <text evidence="4">The sequence shown here is derived from an EMBL/GenBank/DDBJ whole genome shotgun (WGS) entry which is preliminary data.</text>
</comment>
<evidence type="ECO:0000256" key="3">
    <source>
        <dbReference type="RuleBase" id="RU000363"/>
    </source>
</evidence>
<reference evidence="5" key="1">
    <citation type="journal article" date="2019" name="Int. J. Syst. Evol. Microbiol.">
        <title>The Global Catalogue of Microorganisms (GCM) 10K type strain sequencing project: providing services to taxonomists for standard genome sequencing and annotation.</title>
        <authorList>
            <consortium name="The Broad Institute Genomics Platform"/>
            <consortium name="The Broad Institute Genome Sequencing Center for Infectious Disease"/>
            <person name="Wu L."/>
            <person name="Ma J."/>
        </authorList>
    </citation>
    <scope>NUCLEOTIDE SEQUENCE [LARGE SCALE GENOMIC DNA]</scope>
    <source>
        <strain evidence="5">JCM 16929</strain>
    </source>
</reference>
<proteinExistence type="inferred from homology"/>
<sequence length="255" mass="26793">MPTALVTGGTSGIGAAFARALAARGDDLILVARDAERLGSAADELAQRYGVRVETLPADLAAPDDVARVAERIASTDAPVDTLVNNAGFGMRVRLADADLAPHDHGIDVMIRAVLHLGGAAARAMRERGRGTIINVGSTAGLITLGNYSAIKAWVSVYSESLAVELAGTGVQVTVLCPGWVRTEFHHRAKVNASAIPESLWLDADEVVADTLADVAKGKIVSIPSRRYKVLTFLLRHAPRAAVHAVSAKINSSRH</sequence>
<dbReference type="SUPFAM" id="SSF51735">
    <property type="entry name" value="NAD(P)-binding Rossmann-fold domains"/>
    <property type="match status" value="1"/>
</dbReference>
<organism evidence="4 5">
    <name type="scientific">Microlunatus ginsengisoli</name>
    <dbReference type="NCBI Taxonomy" id="363863"/>
    <lineage>
        <taxon>Bacteria</taxon>
        <taxon>Bacillati</taxon>
        <taxon>Actinomycetota</taxon>
        <taxon>Actinomycetes</taxon>
        <taxon>Propionibacteriales</taxon>
        <taxon>Propionibacteriaceae</taxon>
        <taxon>Microlunatus</taxon>
    </lineage>
</organism>
<evidence type="ECO:0000256" key="1">
    <source>
        <dbReference type="ARBA" id="ARBA00006484"/>
    </source>
</evidence>
<accession>A0ABP7AD90</accession>
<dbReference type="CDD" id="cd05233">
    <property type="entry name" value="SDR_c"/>
    <property type="match status" value="1"/>
</dbReference>
<dbReference type="Gene3D" id="3.40.50.720">
    <property type="entry name" value="NAD(P)-binding Rossmann-like Domain"/>
    <property type="match status" value="1"/>
</dbReference>
<gene>
    <name evidence="4" type="ORF">GCM10022236_35070</name>
</gene>
<name>A0ABP7AD90_9ACTN</name>
<dbReference type="PANTHER" id="PTHR44196">
    <property type="entry name" value="DEHYDROGENASE/REDUCTASE SDR FAMILY MEMBER 7B"/>
    <property type="match status" value="1"/>
</dbReference>
<protein>
    <submittedName>
        <fullName evidence="4">SDR family NAD(P)-dependent oxidoreductase</fullName>
    </submittedName>
</protein>
<keyword evidence="2" id="KW-0560">Oxidoreductase</keyword>
<dbReference type="EMBL" id="BAABAB010000025">
    <property type="protein sequence ID" value="GAA3629695.1"/>
    <property type="molecule type" value="Genomic_DNA"/>
</dbReference>
<dbReference type="Pfam" id="PF00106">
    <property type="entry name" value="adh_short"/>
    <property type="match status" value="1"/>
</dbReference>
<keyword evidence="5" id="KW-1185">Reference proteome</keyword>
<evidence type="ECO:0000313" key="4">
    <source>
        <dbReference type="EMBL" id="GAA3629695.1"/>
    </source>
</evidence>
<dbReference type="InterPro" id="IPR002347">
    <property type="entry name" value="SDR_fam"/>
</dbReference>
<dbReference type="RefSeq" id="WP_344806934.1">
    <property type="nucleotide sequence ID" value="NZ_BAABAB010000025.1"/>
</dbReference>
<dbReference type="Proteomes" id="UP001501490">
    <property type="component" value="Unassembled WGS sequence"/>
</dbReference>
<dbReference type="PIRSF" id="PIRSF000126">
    <property type="entry name" value="11-beta-HSD1"/>
    <property type="match status" value="1"/>
</dbReference>
<comment type="similarity">
    <text evidence="1 3">Belongs to the short-chain dehydrogenases/reductases (SDR) family.</text>
</comment>
<evidence type="ECO:0000256" key="2">
    <source>
        <dbReference type="ARBA" id="ARBA00023002"/>
    </source>
</evidence>
<dbReference type="PRINTS" id="PR00080">
    <property type="entry name" value="SDRFAMILY"/>
</dbReference>
<dbReference type="PRINTS" id="PR00081">
    <property type="entry name" value="GDHRDH"/>
</dbReference>
<dbReference type="InterPro" id="IPR036291">
    <property type="entry name" value="NAD(P)-bd_dom_sf"/>
</dbReference>